<dbReference type="VEuPathDB" id="FungiDB:PV06_11741"/>
<evidence type="ECO:0000313" key="2">
    <source>
        <dbReference type="Proteomes" id="UP000053342"/>
    </source>
</evidence>
<dbReference type="GeneID" id="27363815"/>
<reference evidence="1 2" key="1">
    <citation type="submission" date="2015-01" db="EMBL/GenBank/DDBJ databases">
        <title>The Genome Sequence of Exophiala oligosperma CBS72588.</title>
        <authorList>
            <consortium name="The Broad Institute Genomics Platform"/>
            <person name="Cuomo C."/>
            <person name="de Hoog S."/>
            <person name="Gorbushina A."/>
            <person name="Stielow B."/>
            <person name="Teixiera M."/>
            <person name="Abouelleil A."/>
            <person name="Chapman S.B."/>
            <person name="Priest M."/>
            <person name="Young S.K."/>
            <person name="Wortman J."/>
            <person name="Nusbaum C."/>
            <person name="Birren B."/>
        </authorList>
    </citation>
    <scope>NUCLEOTIDE SEQUENCE [LARGE SCALE GENOMIC DNA]</scope>
    <source>
        <strain evidence="1 2">CBS 72588</strain>
    </source>
</reference>
<name>A0A0D2DJQ9_9EURO</name>
<sequence length="115" mass="13044">MKQHRRDGGEERRCRFIHRKFPQNTYSTLISILTPIISINDSGCKVLKIIKTLCEAEFHFWMNEMLPYTTIHTTNHIFGVALPAGCRPILCGCHCNGLDILASRHGCCNIADITD</sequence>
<gene>
    <name evidence="1" type="ORF">PV06_11741</name>
</gene>
<evidence type="ECO:0000313" key="1">
    <source>
        <dbReference type="EMBL" id="KIW35944.1"/>
    </source>
</evidence>
<dbReference type="AlphaFoldDB" id="A0A0D2DJQ9"/>
<dbReference type="Proteomes" id="UP000053342">
    <property type="component" value="Unassembled WGS sequence"/>
</dbReference>
<proteinExistence type="predicted"/>
<protein>
    <submittedName>
        <fullName evidence="1">Uncharacterized protein</fullName>
    </submittedName>
</protein>
<dbReference type="HOGENOM" id="CLU_2109032_0_0_1"/>
<dbReference type="RefSeq" id="XP_016256160.1">
    <property type="nucleotide sequence ID" value="XM_016413462.1"/>
</dbReference>
<dbReference type="EMBL" id="KN847389">
    <property type="protein sequence ID" value="KIW35944.1"/>
    <property type="molecule type" value="Genomic_DNA"/>
</dbReference>
<accession>A0A0D2DJQ9</accession>
<keyword evidence="2" id="KW-1185">Reference proteome</keyword>
<organism evidence="1 2">
    <name type="scientific">Exophiala oligosperma</name>
    <dbReference type="NCBI Taxonomy" id="215243"/>
    <lineage>
        <taxon>Eukaryota</taxon>
        <taxon>Fungi</taxon>
        <taxon>Dikarya</taxon>
        <taxon>Ascomycota</taxon>
        <taxon>Pezizomycotina</taxon>
        <taxon>Eurotiomycetes</taxon>
        <taxon>Chaetothyriomycetidae</taxon>
        <taxon>Chaetothyriales</taxon>
        <taxon>Herpotrichiellaceae</taxon>
        <taxon>Exophiala</taxon>
    </lineage>
</organism>